<name>A0ABX7I3P1_9BACT</name>
<dbReference type="SUPFAM" id="SSF53448">
    <property type="entry name" value="Nucleotide-diphospho-sugar transferases"/>
    <property type="match status" value="1"/>
</dbReference>
<keyword evidence="3" id="KW-1185">Reference proteome</keyword>
<dbReference type="Pfam" id="PF13712">
    <property type="entry name" value="Glyco_tranf_2_5"/>
    <property type="match status" value="1"/>
</dbReference>
<evidence type="ECO:0000313" key="2">
    <source>
        <dbReference type="EMBL" id="QRR00503.1"/>
    </source>
</evidence>
<feature type="domain" description="Streptomycin biosynthesis protein StrF" evidence="1">
    <location>
        <begin position="19"/>
        <end position="185"/>
    </location>
</feature>
<dbReference type="InterPro" id="IPR059123">
    <property type="entry name" value="StrF_dom"/>
</dbReference>
<protein>
    <recommendedName>
        <fullName evidence="1">Streptomycin biosynthesis protein StrF domain-containing protein</fullName>
    </recommendedName>
</protein>
<dbReference type="Gene3D" id="3.90.550.10">
    <property type="entry name" value="Spore Coat Polysaccharide Biosynthesis Protein SpsA, Chain A"/>
    <property type="match status" value="1"/>
</dbReference>
<dbReference type="RefSeq" id="WP_204661625.1">
    <property type="nucleotide sequence ID" value="NZ_CP056775.1"/>
</dbReference>
<sequence>MISIVICSVRPADLSQAKSSIEATIGVPHEIIAIDNAAARRGICAVYNEVTRAARYDIICYMHEDIEMLTPDWGQKIVEIFDENARLGIVGIAGGGYKSLCPSSWYNYHLQENGGFYCNLIQGYRHSGAPDKADLRNPRNEKLSRVACVDGCWFCARKEAAVRYPFDEHLLRRFHGYDLDFAIAAGQAYEVAVTFEILLRHFSEGNFDHTWLEEIVKVHEKWSHILPVNADNLPEKNLKSLERHVLTLFLQDCINKENFTKLQLLRLVWSTRRSRVATLSFPFKLMIALVRMRKSV</sequence>
<evidence type="ECO:0000259" key="1">
    <source>
        <dbReference type="Pfam" id="PF13712"/>
    </source>
</evidence>
<dbReference type="InterPro" id="IPR029044">
    <property type="entry name" value="Nucleotide-diphossugar_trans"/>
</dbReference>
<gene>
    <name evidence="2" type="ORF">HWI92_06065</name>
</gene>
<reference evidence="2 3" key="1">
    <citation type="submission" date="2020-06" db="EMBL/GenBank/DDBJ databases">
        <title>Dyadobacter sandarakinus sp. nov., isolated from the soil of the Arctic Yellow River Station.</title>
        <authorList>
            <person name="Zhang Y."/>
            <person name="Peng F."/>
        </authorList>
    </citation>
    <scope>NUCLEOTIDE SEQUENCE [LARGE SCALE GENOMIC DNA]</scope>
    <source>
        <strain evidence="2 3">Q3-56</strain>
    </source>
</reference>
<dbReference type="Proteomes" id="UP000612680">
    <property type="component" value="Chromosome"/>
</dbReference>
<organism evidence="2 3">
    <name type="scientific">Dyadobacter sandarakinus</name>
    <dbReference type="NCBI Taxonomy" id="2747268"/>
    <lineage>
        <taxon>Bacteria</taxon>
        <taxon>Pseudomonadati</taxon>
        <taxon>Bacteroidota</taxon>
        <taxon>Cytophagia</taxon>
        <taxon>Cytophagales</taxon>
        <taxon>Spirosomataceae</taxon>
        <taxon>Dyadobacter</taxon>
    </lineage>
</organism>
<evidence type="ECO:0000313" key="3">
    <source>
        <dbReference type="Proteomes" id="UP000612680"/>
    </source>
</evidence>
<accession>A0ABX7I3P1</accession>
<dbReference type="EMBL" id="CP056775">
    <property type="protein sequence ID" value="QRR00503.1"/>
    <property type="molecule type" value="Genomic_DNA"/>
</dbReference>
<proteinExistence type="predicted"/>